<dbReference type="RefSeq" id="WP_154477207.1">
    <property type="nucleotide sequence ID" value="NZ_VULY01000018.1"/>
</dbReference>
<name>A0A6N7V062_9FIRM</name>
<dbReference type="Pfam" id="PF17802">
    <property type="entry name" value="SpaA"/>
    <property type="match status" value="3"/>
</dbReference>
<feature type="transmembrane region" description="Helical" evidence="4">
    <location>
        <begin position="847"/>
        <end position="866"/>
    </location>
</feature>
<evidence type="ECO:0000256" key="5">
    <source>
        <dbReference type="SAM" id="SignalP"/>
    </source>
</evidence>
<accession>A0A6N7V062</accession>
<evidence type="ECO:0000256" key="3">
    <source>
        <dbReference type="ARBA" id="ARBA00022729"/>
    </source>
</evidence>
<evidence type="ECO:0000256" key="4">
    <source>
        <dbReference type="SAM" id="Phobius"/>
    </source>
</evidence>
<dbReference type="PANTHER" id="PTHR36108:SF13">
    <property type="entry name" value="COLOSSIN-B-RELATED"/>
    <property type="match status" value="1"/>
</dbReference>
<protein>
    <submittedName>
        <fullName evidence="8">VaFE repeat-containing surface-anchored protein</fullName>
    </submittedName>
</protein>
<feature type="domain" description="SpaA-like prealbumin fold" evidence="6">
    <location>
        <begin position="245"/>
        <end position="313"/>
    </location>
</feature>
<comment type="similarity">
    <text evidence="1">Belongs to the serine-aspartate repeat-containing protein (SDr) family.</text>
</comment>
<organism evidence="8 9">
    <name type="scientific">Suipraeoptans intestinalis</name>
    <dbReference type="NCBI Taxonomy" id="2606628"/>
    <lineage>
        <taxon>Bacteria</taxon>
        <taxon>Bacillati</taxon>
        <taxon>Bacillota</taxon>
        <taxon>Clostridia</taxon>
        <taxon>Lachnospirales</taxon>
        <taxon>Lachnospiraceae</taxon>
        <taxon>Suipraeoptans</taxon>
    </lineage>
</organism>
<keyword evidence="9" id="KW-1185">Reference proteome</keyword>
<dbReference type="Pfam" id="PF18202">
    <property type="entry name" value="TQ"/>
    <property type="match status" value="1"/>
</dbReference>
<keyword evidence="2" id="KW-0964">Secreted</keyword>
<evidence type="ECO:0000256" key="2">
    <source>
        <dbReference type="ARBA" id="ARBA00022525"/>
    </source>
</evidence>
<keyword evidence="4" id="KW-0472">Membrane</keyword>
<dbReference type="InterPro" id="IPR041033">
    <property type="entry name" value="SpaA_PFL_dom_1"/>
</dbReference>
<dbReference type="Gene3D" id="2.60.40.3930">
    <property type="match status" value="1"/>
</dbReference>
<evidence type="ECO:0000313" key="8">
    <source>
        <dbReference type="EMBL" id="MSR93949.1"/>
    </source>
</evidence>
<dbReference type="InterPro" id="IPR013783">
    <property type="entry name" value="Ig-like_fold"/>
</dbReference>
<feature type="signal peptide" evidence="5">
    <location>
        <begin position="1"/>
        <end position="22"/>
    </location>
</feature>
<feature type="domain" description="SpaA-like prealbumin fold" evidence="6">
    <location>
        <begin position="466"/>
        <end position="571"/>
    </location>
</feature>
<dbReference type="EMBL" id="VULY01000018">
    <property type="protein sequence ID" value="MSR93949.1"/>
    <property type="molecule type" value="Genomic_DNA"/>
</dbReference>
<dbReference type="InterPro" id="IPR041100">
    <property type="entry name" value="TQ"/>
</dbReference>
<reference evidence="8 9" key="1">
    <citation type="submission" date="2019-08" db="EMBL/GenBank/DDBJ databases">
        <title>In-depth cultivation of the pig gut microbiome towards novel bacterial diversity and tailored functional studies.</title>
        <authorList>
            <person name="Wylensek D."/>
            <person name="Hitch T.C.A."/>
            <person name="Clavel T."/>
        </authorList>
    </citation>
    <scope>NUCLEOTIDE SEQUENCE [LARGE SCALE GENOMIC DNA]</scope>
    <source>
        <strain evidence="8 9">68-1-5</strain>
    </source>
</reference>
<gene>
    <name evidence="8" type="ORF">FYJ34_06700</name>
</gene>
<keyword evidence="4" id="KW-1133">Transmembrane helix</keyword>
<dbReference type="PANTHER" id="PTHR36108">
    <property type="entry name" value="COLOSSIN-B-RELATED"/>
    <property type="match status" value="1"/>
</dbReference>
<feature type="chain" id="PRO_5039021414" evidence="5">
    <location>
        <begin position="23"/>
        <end position="881"/>
    </location>
</feature>
<dbReference type="NCBIfam" id="NF033903">
    <property type="entry name" value="VaFE_rpt"/>
    <property type="match status" value="1"/>
</dbReference>
<feature type="domain" description="T-Q ester bond containing" evidence="7">
    <location>
        <begin position="712"/>
        <end position="832"/>
    </location>
</feature>
<sequence length="881" mass="97455">MKQWKRLAALMLSVVLFTSSFAGNVFASETDTVSIGGVEIPKGLESYVGNGRKDVLKKKSRLRSAGDTVRVTPGGSEAYGSWFTNRFTVTTPEGSFVGFCAEPNSGTPSGNFSASILNNDLIKWCLIKYIKDPSTFNLGHTSYYASLHAIIGYIYVGQTTGLSSGDVQNISNFLNGSIGKYIRNQIAANQVLFEDGTSAALSDYECYVALNNLQDIVWVQESPRGELRLKKVSADPGMTEGNNCYSLEGAVYKVYLMDGVTEVGEFITDREGETTPLSLKVGNYLVKEIQAPKGYALDQKSYVVSISSKAVTWVNGDVVKDVPQNDPAIVWVGKIDLETTQNLPQGSASLAGAKFQIKYYKGLYDTDPAEQGIQAERQWVLSTNENGFAQMEKKYVISGDEFYLDSAGRVTLPLGTVTIQEIEPPKGYLLNDSTVYVRQVREDGNVESVETYDRPVIQEEVIRGGVQIAKWDQETQKGKPQGAATLEGAVFEIVNQSDQTVKVNDIVYQPGEVVYTIQTDQNGFAATASDQLPYGDYVIREKEAPKGYLKKGVLERSFKIRKEGVIVDLTDKEGTIQNQPIRGDLEGIKVEDGSLKRMAGVAFSITSKTTGESHVVVTDENGYFSTEAQWNPHTQHTNRGETSEDGVWFGSSDPNDEVGALLYDTYVLNELPGKYNKGKKMIRDVEIVIRKNKTVVNLGTITNDEEKPNKMKIHTTAVNEFGGKELTAANHQKFFDRVKFWGHTYLDQTVTFEAVLMDPETKKPLLIDGKEIRKKKEVLIESSEGEIDVPFEIDAASLAGRKFVIFEYAYDSKGDLIVSEENLENEDQTLYVKERLFSVKTGDAVKVLPFALSFLTAAGILGVVLYRKRKERKAVEGETMQ</sequence>
<proteinExistence type="inferred from homology"/>
<evidence type="ECO:0000313" key="9">
    <source>
        <dbReference type="Proteomes" id="UP000434409"/>
    </source>
</evidence>
<comment type="caution">
    <text evidence="8">The sequence shown here is derived from an EMBL/GenBank/DDBJ whole genome shotgun (WGS) entry which is preliminary data.</text>
</comment>
<keyword evidence="3 5" id="KW-0732">Signal</keyword>
<dbReference type="AlphaFoldDB" id="A0A6N7V062"/>
<dbReference type="Proteomes" id="UP000434409">
    <property type="component" value="Unassembled WGS sequence"/>
</dbReference>
<evidence type="ECO:0000259" key="6">
    <source>
        <dbReference type="Pfam" id="PF17802"/>
    </source>
</evidence>
<evidence type="ECO:0000256" key="1">
    <source>
        <dbReference type="ARBA" id="ARBA00007257"/>
    </source>
</evidence>
<dbReference type="Gene3D" id="2.60.40.10">
    <property type="entry name" value="Immunoglobulins"/>
    <property type="match status" value="3"/>
</dbReference>
<keyword evidence="4" id="KW-0812">Transmembrane</keyword>
<feature type="domain" description="SpaA-like prealbumin fold" evidence="6">
    <location>
        <begin position="346"/>
        <end position="452"/>
    </location>
</feature>
<evidence type="ECO:0000259" key="7">
    <source>
        <dbReference type="Pfam" id="PF18202"/>
    </source>
</evidence>